<dbReference type="EMBL" id="KE346365">
    <property type="protein sequence ID" value="KJE93439.1"/>
    <property type="molecule type" value="Genomic_DNA"/>
</dbReference>
<protein>
    <submittedName>
        <fullName evidence="3">Uncharacterized protein</fullName>
    </submittedName>
</protein>
<dbReference type="AlphaFoldDB" id="A0A0D2X2Z9"/>
<feature type="transmembrane region" description="Helical" evidence="2">
    <location>
        <begin position="146"/>
        <end position="166"/>
    </location>
</feature>
<organism evidence="3 4">
    <name type="scientific">Capsaspora owczarzaki (strain ATCC 30864)</name>
    <dbReference type="NCBI Taxonomy" id="595528"/>
    <lineage>
        <taxon>Eukaryota</taxon>
        <taxon>Filasterea</taxon>
        <taxon>Capsaspora</taxon>
    </lineage>
</organism>
<feature type="transmembrane region" description="Helical" evidence="2">
    <location>
        <begin position="104"/>
        <end position="125"/>
    </location>
</feature>
<evidence type="ECO:0000313" key="3">
    <source>
        <dbReference type="EMBL" id="KJE93439.1"/>
    </source>
</evidence>
<evidence type="ECO:0000313" key="4">
    <source>
        <dbReference type="Proteomes" id="UP000008743"/>
    </source>
</evidence>
<keyword evidence="2" id="KW-0472">Membrane</keyword>
<reference evidence="4" key="1">
    <citation type="submission" date="2011-02" db="EMBL/GenBank/DDBJ databases">
        <title>The Genome Sequence of Capsaspora owczarzaki ATCC 30864.</title>
        <authorList>
            <person name="Russ C."/>
            <person name="Cuomo C."/>
            <person name="Burger G."/>
            <person name="Gray M.W."/>
            <person name="Holland P.W.H."/>
            <person name="King N."/>
            <person name="Lang F.B.F."/>
            <person name="Roger A.J."/>
            <person name="Ruiz-Trillo I."/>
            <person name="Young S.K."/>
            <person name="Zeng Q."/>
            <person name="Gargeya S."/>
            <person name="Alvarado L."/>
            <person name="Berlin A."/>
            <person name="Chapman S.B."/>
            <person name="Chen Z."/>
            <person name="Freedman E."/>
            <person name="Gellesch M."/>
            <person name="Goldberg J."/>
            <person name="Griggs A."/>
            <person name="Gujja S."/>
            <person name="Heilman E."/>
            <person name="Heiman D."/>
            <person name="Howarth C."/>
            <person name="Mehta T."/>
            <person name="Neiman D."/>
            <person name="Pearson M."/>
            <person name="Roberts A."/>
            <person name="Saif S."/>
            <person name="Shea T."/>
            <person name="Shenoy N."/>
            <person name="Sisk P."/>
            <person name="Stolte C."/>
            <person name="Sykes S."/>
            <person name="White J."/>
            <person name="Yandava C."/>
            <person name="Haas B."/>
            <person name="Nusbaum C."/>
            <person name="Birren B."/>
        </authorList>
    </citation>
    <scope>NUCLEOTIDE SEQUENCE</scope>
    <source>
        <strain evidence="4">ATCC 30864</strain>
    </source>
</reference>
<feature type="compositionally biased region" description="Acidic residues" evidence="1">
    <location>
        <begin position="433"/>
        <end position="448"/>
    </location>
</feature>
<feature type="compositionally biased region" description="Low complexity" evidence="1">
    <location>
        <begin position="211"/>
        <end position="220"/>
    </location>
</feature>
<dbReference type="Proteomes" id="UP000008743">
    <property type="component" value="Unassembled WGS sequence"/>
</dbReference>
<accession>A0A0D2X2Z9</accession>
<keyword evidence="2" id="KW-1133">Transmembrane helix</keyword>
<dbReference type="PhylomeDB" id="A0A0D2X2Z9"/>
<feature type="transmembrane region" description="Helical" evidence="2">
    <location>
        <begin position="367"/>
        <end position="389"/>
    </location>
</feature>
<feature type="region of interest" description="Disordered" evidence="1">
    <location>
        <begin position="402"/>
        <end position="454"/>
    </location>
</feature>
<gene>
    <name evidence="3" type="ORF">CAOG_004232</name>
</gene>
<feature type="compositionally biased region" description="Low complexity" evidence="1">
    <location>
        <begin position="265"/>
        <end position="279"/>
    </location>
</feature>
<proteinExistence type="predicted"/>
<keyword evidence="4" id="KW-1185">Reference proteome</keyword>
<feature type="transmembrane region" description="Helical" evidence="2">
    <location>
        <begin position="172"/>
        <end position="194"/>
    </location>
</feature>
<name>A0A0D2X2Z9_CAPO3</name>
<dbReference type="RefSeq" id="XP_004348057.1">
    <property type="nucleotide sequence ID" value="XM_004348007.2"/>
</dbReference>
<dbReference type="InParanoid" id="A0A0D2X2Z9"/>
<feature type="region of interest" description="Disordered" evidence="1">
    <location>
        <begin position="211"/>
        <end position="281"/>
    </location>
</feature>
<sequence>MPSNNTCPYPYTPAPACDQTYAEWFGGAYTAVWIVFAALAALELVLGSVQTFRLVRRFGFDPWGLQQLVTEMAVFNGLMLIIRIPDLFGYKDSMSLVEGVASGLQTTACITSLIAVAFSWFRIVLWGEEHFTLKLIVSWLQRVSMLLAWTVLPALSIAYGLLDAWAVQLVRFILLGLIELAWLCVALFFGLLIVRHTREANRLLALAPYTPSQSTDTAAPTSPPSNPSPTESSSVIEMKAVTLEAPPSASSSEGATPSRSRDRLAGSGALSTRSSTSSLRPEDVRPIQTHLYSFTLDLAVPKPMRRRAATKVPLTLHKRRAILIRRILKLIIVTCTLMVAVVGYQFYLASSLAKSRASSARAPSITTTSFIFDIVLVSIQWFFGMWPMYSFRSLVREKDSASERPTSTLIPTHHSDHAPASRGATSRRGVGSENDDDTSVTVEDDDSGADAGTP</sequence>
<evidence type="ECO:0000256" key="1">
    <source>
        <dbReference type="SAM" id="MobiDB-lite"/>
    </source>
</evidence>
<feature type="compositionally biased region" description="Low complexity" evidence="1">
    <location>
        <begin position="245"/>
        <end position="258"/>
    </location>
</feature>
<feature type="transmembrane region" description="Helical" evidence="2">
    <location>
        <begin position="327"/>
        <end position="347"/>
    </location>
</feature>
<feature type="transmembrane region" description="Helical" evidence="2">
    <location>
        <begin position="68"/>
        <end position="84"/>
    </location>
</feature>
<keyword evidence="2" id="KW-0812">Transmembrane</keyword>
<feature type="transmembrane region" description="Helical" evidence="2">
    <location>
        <begin position="28"/>
        <end position="47"/>
    </location>
</feature>
<evidence type="ECO:0000256" key="2">
    <source>
        <dbReference type="SAM" id="Phobius"/>
    </source>
</evidence>